<dbReference type="Gene3D" id="1.20.120.1920">
    <property type="entry name" value="UBAP1 SOUBA domain"/>
    <property type="match status" value="1"/>
</dbReference>
<feature type="compositionally biased region" description="Basic and acidic residues" evidence="1">
    <location>
        <begin position="324"/>
        <end position="334"/>
    </location>
</feature>
<dbReference type="OrthoDB" id="2018023at2759"/>
<dbReference type="PANTHER" id="PTHR15960">
    <property type="entry name" value="LD44032P"/>
    <property type="match status" value="1"/>
</dbReference>
<proteinExistence type="predicted"/>
<dbReference type="InterPro" id="IPR009060">
    <property type="entry name" value="UBA-like_sf"/>
</dbReference>
<feature type="compositionally biased region" description="Acidic residues" evidence="1">
    <location>
        <begin position="159"/>
        <end position="174"/>
    </location>
</feature>
<evidence type="ECO:0000259" key="2">
    <source>
        <dbReference type="Pfam" id="PF21267"/>
    </source>
</evidence>
<organism evidence="3 4">
    <name type="scientific">Oncorhynchus mykiss</name>
    <name type="common">Rainbow trout</name>
    <name type="synonym">Salmo gairdneri</name>
    <dbReference type="NCBI Taxonomy" id="8022"/>
    <lineage>
        <taxon>Eukaryota</taxon>
        <taxon>Metazoa</taxon>
        <taxon>Chordata</taxon>
        <taxon>Craniata</taxon>
        <taxon>Vertebrata</taxon>
        <taxon>Euteleostomi</taxon>
        <taxon>Actinopterygii</taxon>
        <taxon>Neopterygii</taxon>
        <taxon>Teleostei</taxon>
        <taxon>Protacanthopterygii</taxon>
        <taxon>Salmoniformes</taxon>
        <taxon>Salmonidae</taxon>
        <taxon>Salmoninae</taxon>
        <taxon>Oncorhynchus</taxon>
    </lineage>
</organism>
<feature type="compositionally biased region" description="Polar residues" evidence="1">
    <location>
        <begin position="296"/>
        <end position="308"/>
    </location>
</feature>
<dbReference type="GeneID" id="110522705"/>
<feature type="compositionally biased region" description="Basic residues" evidence="1">
    <location>
        <begin position="134"/>
        <end position="154"/>
    </location>
</feature>
<feature type="compositionally biased region" description="Polar residues" evidence="1">
    <location>
        <begin position="357"/>
        <end position="410"/>
    </location>
</feature>
<dbReference type="Pfam" id="PF21267">
    <property type="entry name" value="UBAP-1_UBA2"/>
    <property type="match status" value="1"/>
</dbReference>
<dbReference type="InterPro" id="IPR038870">
    <property type="entry name" value="UBAP1"/>
</dbReference>
<evidence type="ECO:0000256" key="1">
    <source>
        <dbReference type="SAM" id="MobiDB-lite"/>
    </source>
</evidence>
<dbReference type="GO" id="GO:0043162">
    <property type="term" value="P:ubiquitin-dependent protein catabolic process via the multivesicular body sorting pathway"/>
    <property type="evidence" value="ECO:0007669"/>
    <property type="project" value="InterPro"/>
</dbReference>
<feature type="compositionally biased region" description="Polar residues" evidence="1">
    <location>
        <begin position="425"/>
        <end position="442"/>
    </location>
</feature>
<evidence type="ECO:0000313" key="4">
    <source>
        <dbReference type="Proteomes" id="UP000694395"/>
    </source>
</evidence>
<protein>
    <recommendedName>
        <fullName evidence="2">Ubiquitin-associated protein 1-like UBA2 domain-containing protein</fullName>
    </recommendedName>
</protein>
<name>A0A8L0DNE3_ONCMY</name>
<keyword evidence="4" id="KW-1185">Reference proteome</keyword>
<dbReference type="Ensembl" id="ENSOMYT00000004263.2">
    <property type="protein sequence ID" value="ENSOMYP00000127648.1"/>
    <property type="gene ID" value="ENSOMYG00000002001.2"/>
</dbReference>
<dbReference type="InterPro" id="IPR042575">
    <property type="entry name" value="UBAP1_C"/>
</dbReference>
<dbReference type="KEGG" id="omy:110522705"/>
<feature type="region of interest" description="Disordered" evidence="1">
    <location>
        <begin position="108"/>
        <end position="467"/>
    </location>
</feature>
<accession>A0A8L0DNE3</accession>
<dbReference type="InterPro" id="IPR049467">
    <property type="entry name" value="UBAP-1-like_UBA2"/>
</dbReference>
<reference evidence="3" key="1">
    <citation type="submission" date="2020-07" db="EMBL/GenBank/DDBJ databases">
        <title>A long reads based de novo assembly of the rainbow trout Arlee double haploid line genome.</title>
        <authorList>
            <person name="Gao G."/>
            <person name="Palti Y."/>
        </authorList>
    </citation>
    <scope>NUCLEOTIDE SEQUENCE [LARGE SCALE GENOMIC DNA]</scope>
</reference>
<dbReference type="SUPFAM" id="SSF46934">
    <property type="entry name" value="UBA-like"/>
    <property type="match status" value="1"/>
</dbReference>
<reference evidence="3" key="2">
    <citation type="submission" date="2025-08" db="UniProtKB">
        <authorList>
            <consortium name="Ensembl"/>
        </authorList>
    </citation>
    <scope>IDENTIFICATION</scope>
</reference>
<evidence type="ECO:0000313" key="3">
    <source>
        <dbReference type="Ensembl" id="ENSOMYP00000127648.1"/>
    </source>
</evidence>
<sequence length="591" mass="65075">MSVCVGGFSCSGYTDRMTSLEEVPFKSPLGPLQELGPLGGEIELVTAPEFTIPDHLQILQDTEYEFTLENWVMSALHGGCCRPWDAPPPSCPPYWLMFSSPQERRSASRWNSDLRGSALRPRSHSLSSVDTRHLNHHPQPHPHHRCQHSHRKIKLMVSDSEDEAGYSEDDEGSSTEDNASDSKTHRGAYHGGERPRSQSSAPKHPLSRVKDHHLGSSGSSSAHHHSNQPSTGGERPRSQSSAPKHPLSRVKDHHLGSSGSSLAHHHSNQPSTGGRGYQGRNRRANSSSVLDCRRQGSFTGLKQEQGRTISPLCHGQDSSPQCHGDQRPCRKDFRSQQQVSSSSGLEESFVRAGSPQCHGQASSPQCHGQASSPQCHGQASSPQCHGQASSPQCHGQASSPQCHGQASSPQCHGDQRHYSRKRQRSLWSTGRKNSVTPQQPQRPASAGPEIKNNRQTTLRPRTSHGIGCDSSAELLTALSQEERELLEAITEQGYPLHTAILALQKTGHRNPQQILSYLVASDRLCALGYEEAQVEEAMEMFQNCESKAGEFLQLLAQFNEMGFQQSAIKEVLLVHENHRERALEDLMTQHN</sequence>
<dbReference type="RefSeq" id="XP_036824605.1">
    <property type="nucleotide sequence ID" value="XM_036968710.1"/>
</dbReference>
<dbReference type="GeneTree" id="ENSGT00390000008092"/>
<dbReference type="Proteomes" id="UP000694395">
    <property type="component" value="Chromosome 30"/>
</dbReference>
<feature type="compositionally biased region" description="Polar residues" evidence="1">
    <location>
        <begin position="335"/>
        <end position="345"/>
    </location>
</feature>
<dbReference type="PANTHER" id="PTHR15960:SF3">
    <property type="entry name" value="UBIQUITIN-ASSOCIATED PROTEIN 1-LIKE"/>
    <property type="match status" value="1"/>
</dbReference>
<dbReference type="CDD" id="cd14316">
    <property type="entry name" value="UBA2_UBAP1_like"/>
    <property type="match status" value="1"/>
</dbReference>
<dbReference type="AlphaFoldDB" id="A0A8L0DNE3"/>
<feature type="domain" description="Ubiquitin-associated protein 1-like UBA2" evidence="2">
    <location>
        <begin position="551"/>
        <end position="588"/>
    </location>
</feature>
<reference evidence="3" key="3">
    <citation type="submission" date="2025-09" db="UniProtKB">
        <authorList>
            <consortium name="Ensembl"/>
        </authorList>
    </citation>
    <scope>IDENTIFICATION</scope>
</reference>
<dbReference type="GO" id="GO:0000813">
    <property type="term" value="C:ESCRT I complex"/>
    <property type="evidence" value="ECO:0007669"/>
    <property type="project" value="InterPro"/>
</dbReference>
<dbReference type="GO" id="GO:0043130">
    <property type="term" value="F:ubiquitin binding"/>
    <property type="evidence" value="ECO:0007669"/>
    <property type="project" value="InterPro"/>
</dbReference>